<evidence type="ECO:0000313" key="1">
    <source>
        <dbReference type="EMBL" id="ORZ09559.1"/>
    </source>
</evidence>
<dbReference type="EMBL" id="MCGE01000027">
    <property type="protein sequence ID" value="ORZ09559.1"/>
    <property type="molecule type" value="Genomic_DNA"/>
</dbReference>
<organism evidence="1 2">
    <name type="scientific">Absidia repens</name>
    <dbReference type="NCBI Taxonomy" id="90262"/>
    <lineage>
        <taxon>Eukaryota</taxon>
        <taxon>Fungi</taxon>
        <taxon>Fungi incertae sedis</taxon>
        <taxon>Mucoromycota</taxon>
        <taxon>Mucoromycotina</taxon>
        <taxon>Mucoromycetes</taxon>
        <taxon>Mucorales</taxon>
        <taxon>Cunninghamellaceae</taxon>
        <taxon>Absidia</taxon>
    </lineage>
</organism>
<dbReference type="AlphaFoldDB" id="A0A1X2I580"/>
<comment type="caution">
    <text evidence="1">The sequence shown here is derived from an EMBL/GenBank/DDBJ whole genome shotgun (WGS) entry which is preliminary data.</text>
</comment>
<evidence type="ECO:0000313" key="2">
    <source>
        <dbReference type="Proteomes" id="UP000193560"/>
    </source>
</evidence>
<reference evidence="1 2" key="1">
    <citation type="submission" date="2016-07" db="EMBL/GenBank/DDBJ databases">
        <title>Pervasive Adenine N6-methylation of Active Genes in Fungi.</title>
        <authorList>
            <consortium name="DOE Joint Genome Institute"/>
            <person name="Mondo S.J."/>
            <person name="Dannebaum R.O."/>
            <person name="Kuo R.C."/>
            <person name="Labutti K."/>
            <person name="Haridas S."/>
            <person name="Kuo A."/>
            <person name="Salamov A."/>
            <person name="Ahrendt S.R."/>
            <person name="Lipzen A."/>
            <person name="Sullivan W."/>
            <person name="Andreopoulos W.B."/>
            <person name="Clum A."/>
            <person name="Lindquist E."/>
            <person name="Daum C."/>
            <person name="Ramamoorthy G.K."/>
            <person name="Gryganskyi A."/>
            <person name="Culley D."/>
            <person name="Magnuson J.K."/>
            <person name="James T.Y."/>
            <person name="O'Malley M.A."/>
            <person name="Stajich J.E."/>
            <person name="Spatafora J.W."/>
            <person name="Visel A."/>
            <person name="Grigoriev I.V."/>
        </authorList>
    </citation>
    <scope>NUCLEOTIDE SEQUENCE [LARGE SCALE GENOMIC DNA]</scope>
    <source>
        <strain evidence="1 2">NRRL 1336</strain>
    </source>
</reference>
<accession>A0A1X2I580</accession>
<keyword evidence="2" id="KW-1185">Reference proteome</keyword>
<gene>
    <name evidence="1" type="ORF">BCR42DRAFT_494972</name>
</gene>
<dbReference type="Proteomes" id="UP000193560">
    <property type="component" value="Unassembled WGS sequence"/>
</dbReference>
<protein>
    <submittedName>
        <fullName evidence="1">Uncharacterized protein</fullName>
    </submittedName>
</protein>
<sequence>MVQQLYDTFIATRAVGRIGDLKPLPFGRHALIGVKTILKNDNTEGVQVVFTALYSCVLRSWKIPSLPSSDIDYVYVYSPLCTAHTSYDRNSFGYLLLTKTSNIIESIRKAIIHPSFYSLSALLHSNVLLLGTVAVAARWCLCDDSGTVLEKLEFGDVF</sequence>
<name>A0A1X2I580_9FUNG</name>
<proteinExistence type="predicted"/>